<dbReference type="EMBL" id="CP003944">
    <property type="protein sequence ID" value="AFZ49965.1"/>
    <property type="molecule type" value="Genomic_DNA"/>
</dbReference>
<feature type="compositionally biased region" description="Basic and acidic residues" evidence="1">
    <location>
        <begin position="717"/>
        <end position="727"/>
    </location>
</feature>
<dbReference type="PANTHER" id="PTHR35399:SF2">
    <property type="entry name" value="DUF839 DOMAIN-CONTAINING PROTEIN"/>
    <property type="match status" value="1"/>
</dbReference>
<dbReference type="Proteomes" id="UP000010482">
    <property type="component" value="Chromosome"/>
</dbReference>
<evidence type="ECO:0000256" key="1">
    <source>
        <dbReference type="SAM" id="MobiDB-lite"/>
    </source>
</evidence>
<evidence type="ECO:0000313" key="2">
    <source>
        <dbReference type="EMBL" id="AFZ49965.1"/>
    </source>
</evidence>
<organism evidence="2 3">
    <name type="scientific">Dactylococcopsis salina (strain PCC 8305)</name>
    <name type="common">Myxobactron salinum</name>
    <dbReference type="NCBI Taxonomy" id="13035"/>
    <lineage>
        <taxon>Bacteria</taxon>
        <taxon>Bacillati</taxon>
        <taxon>Cyanobacteriota</taxon>
        <taxon>Cyanophyceae</taxon>
        <taxon>Nodosilineales</taxon>
        <taxon>Cymatolegaceae</taxon>
        <taxon>Dactylococcopsis</taxon>
    </lineage>
</organism>
<name>K9YUD2_DACS8</name>
<protein>
    <submittedName>
        <fullName evidence="2">Phosphatase</fullName>
    </submittedName>
</protein>
<sequence length="727" mass="79679">MKRRNFLLFFGATAGTVALGGIPTKGKPFQSSAMAQTMPNRTFPSVRVPLPLEIDRLSPTEQKQFYSNYEVVDDLILPDGFTYDLIAAWGDKVGDQRFGYNNDYVSFVETAPDEGFLTVNFEYISGRTWMENYEEVVGKSLPFAEVKAVAAKNDGKIDAFTLPDNNPLKNQIQEISKEGLIDQGIGVISVRRNPSGQWERTYSNADRRITGISGLEDDRALYATGPATAVYNKRNKMGYEDNLGNRIVGTFQNCAGGTTPWGTVLSAEENYQAQVFEPVMADGSSFHPNNTPFVLTDSTVDGRANVFGLAGNKYGWMVEVDPANPNDYGKKHTWLGRFRHEAVAPRVVANKRLAFYSGCDRRGGHLYKFVSQDRVKSIADKKNSRLLEEGMLYGAKFNPDGSGEWVALTPDTPIDPIRPSTVFGNKVILPHPDRTRGGVIEITDDQELEAFQSKFKTLGDLYMGTPEEKQGAILIDAHFGANAAGISSTARPEDTDVAQDGTLYIAFTSGSPGGDGGPDKQVFVGPNGEAYEFGWIMKLQEDQNEPDAMSFRWDMLALGGEPATGGLGFANPDNLDIDADGDIWMVTDISTSKHNLAVPDRDGVSQSVLRGIFGNNSAWYIPTSGENAGTAYPFVVGPMECEICGIWITRDQKTMFLAPQHVGAANGKRQNLASETRTFAMKTTDGQLFTQQRQVPLGSNWPELGPNDPPRPGLVAVRREDGRPIKS</sequence>
<dbReference type="STRING" id="13035.Dacsa_1268"/>
<proteinExistence type="predicted"/>
<dbReference type="RefSeq" id="WP_015228971.1">
    <property type="nucleotide sequence ID" value="NC_019780.1"/>
</dbReference>
<dbReference type="PATRIC" id="fig|13035.3.peg.1428"/>
<dbReference type="Pfam" id="PF05787">
    <property type="entry name" value="PhoX"/>
    <property type="match status" value="1"/>
</dbReference>
<keyword evidence="3" id="KW-1185">Reference proteome</keyword>
<accession>K9YUD2</accession>
<dbReference type="PANTHER" id="PTHR35399">
    <property type="entry name" value="SLR8030 PROTEIN"/>
    <property type="match status" value="1"/>
</dbReference>
<dbReference type="HOGENOM" id="CLU_018570_1_0_3"/>
<feature type="region of interest" description="Disordered" evidence="1">
    <location>
        <begin position="697"/>
        <end position="727"/>
    </location>
</feature>
<dbReference type="AlphaFoldDB" id="K9YUD2"/>
<reference evidence="2" key="1">
    <citation type="submission" date="2012-04" db="EMBL/GenBank/DDBJ databases">
        <title>Finished genome of Dactylococcopsis salina PCC 8305.</title>
        <authorList>
            <consortium name="US DOE Joint Genome Institute"/>
            <person name="Gugger M."/>
            <person name="Coursin T."/>
            <person name="Rippka R."/>
            <person name="Tandeau De Marsac N."/>
            <person name="Huntemann M."/>
            <person name="Wei C.-L."/>
            <person name="Han J."/>
            <person name="Detter J.C."/>
            <person name="Han C."/>
            <person name="Tapia R."/>
            <person name="Daligault H."/>
            <person name="Chen A."/>
            <person name="Krypides N."/>
            <person name="Mavromatis K."/>
            <person name="Markowitz V."/>
            <person name="Szeto E."/>
            <person name="Ivanova N."/>
            <person name="Ovchinnikova G."/>
            <person name="Pagani I."/>
            <person name="Pati A."/>
            <person name="Goodwin L."/>
            <person name="Peters L."/>
            <person name="Pitluck S."/>
            <person name="Woyke T."/>
            <person name="Kerfeld C."/>
        </authorList>
    </citation>
    <scope>NUCLEOTIDE SEQUENCE [LARGE SCALE GENOMIC DNA]</scope>
    <source>
        <strain evidence="2">PCC 8305</strain>
    </source>
</reference>
<evidence type="ECO:0000313" key="3">
    <source>
        <dbReference type="Proteomes" id="UP000010482"/>
    </source>
</evidence>
<dbReference type="eggNOG" id="COG3211">
    <property type="taxonomic scope" value="Bacteria"/>
</dbReference>
<dbReference type="OrthoDB" id="9801383at2"/>
<gene>
    <name evidence="2" type="ORF">Dacsa_1268</name>
</gene>
<dbReference type="KEGG" id="dsl:Dacsa_1268"/>
<dbReference type="InterPro" id="IPR008557">
    <property type="entry name" value="PhoX"/>
</dbReference>